<feature type="transmembrane region" description="Helical" evidence="6">
    <location>
        <begin position="332"/>
        <end position="351"/>
    </location>
</feature>
<dbReference type="RefSeq" id="WP_146481586.1">
    <property type="nucleotide sequence ID" value="NZ_CP042266.1"/>
</dbReference>
<dbReference type="Pfam" id="PF01794">
    <property type="entry name" value="Ferric_reduct"/>
    <property type="match status" value="1"/>
</dbReference>
<evidence type="ECO:0000256" key="6">
    <source>
        <dbReference type="SAM" id="Phobius"/>
    </source>
</evidence>
<feature type="transmembrane region" description="Helical" evidence="6">
    <location>
        <begin position="80"/>
        <end position="101"/>
    </location>
</feature>
<evidence type="ECO:0000313" key="9">
    <source>
        <dbReference type="Proteomes" id="UP000320580"/>
    </source>
</evidence>
<evidence type="ECO:0000259" key="7">
    <source>
        <dbReference type="Pfam" id="PF01794"/>
    </source>
</evidence>
<sequence>MQPPPERTAPDAENAPATPPGPPRAPDRAPGPEPAAVSTPEGTTEGPPGGAPGGTPVPAPRTGPAGTPRVTLRSDLRDSWFDGLVALVITAALFALIWARIKSRASSTATVMPFMADDPGGYWLYFLSQAFGWSALLWAWITVVLGLLLSGPRPSWLPLTGPRLERLHRTTSLNTIALIAAHALLFAAELIRHSDESDAWYAAAWTAFVESFVPGGYTSGTGRIAIPVGQAALYLAIPLGLLFYVRHRIGPKTWRVLHRFVIVVYVLSVWHTLLYGTNVWYDGWFRTSVWLLQLPIAALFLARLLSPARRSERLPALSATPGGARPLWTARAAGRITVAAVLAVLVAVLVSGRDGGRDQPPADTSSTHNHD</sequence>
<dbReference type="OrthoDB" id="4519123at2"/>
<keyword evidence="4 6" id="KW-0472">Membrane</keyword>
<accession>A0A5B8JA72</accession>
<evidence type="ECO:0000256" key="2">
    <source>
        <dbReference type="ARBA" id="ARBA00022692"/>
    </source>
</evidence>
<feature type="transmembrane region" description="Helical" evidence="6">
    <location>
        <begin position="224"/>
        <end position="244"/>
    </location>
</feature>
<proteinExistence type="predicted"/>
<dbReference type="KEGG" id="sqz:FQU76_19210"/>
<feature type="transmembrane region" description="Helical" evidence="6">
    <location>
        <begin position="169"/>
        <end position="187"/>
    </location>
</feature>
<evidence type="ECO:0000256" key="3">
    <source>
        <dbReference type="ARBA" id="ARBA00022989"/>
    </source>
</evidence>
<organism evidence="8 9">
    <name type="scientific">Streptomyces qinzhouensis</name>
    <dbReference type="NCBI Taxonomy" id="2599401"/>
    <lineage>
        <taxon>Bacteria</taxon>
        <taxon>Bacillati</taxon>
        <taxon>Actinomycetota</taxon>
        <taxon>Actinomycetes</taxon>
        <taxon>Kitasatosporales</taxon>
        <taxon>Streptomycetaceae</taxon>
        <taxon>Streptomyces</taxon>
    </lineage>
</organism>
<dbReference type="InterPro" id="IPR013130">
    <property type="entry name" value="Fe3_Rdtase_TM_dom"/>
</dbReference>
<evidence type="ECO:0000313" key="8">
    <source>
        <dbReference type="EMBL" id="QDY78267.1"/>
    </source>
</evidence>
<gene>
    <name evidence="8" type="ORF">FQU76_19210</name>
</gene>
<feature type="compositionally biased region" description="Low complexity" evidence="5">
    <location>
        <begin position="34"/>
        <end position="46"/>
    </location>
</feature>
<dbReference type="Proteomes" id="UP000320580">
    <property type="component" value="Chromosome"/>
</dbReference>
<dbReference type="AlphaFoldDB" id="A0A5B8JA72"/>
<protein>
    <recommendedName>
        <fullName evidence="7">Ferric oxidoreductase domain-containing protein</fullName>
    </recommendedName>
</protein>
<feature type="compositionally biased region" description="Pro residues" evidence="5">
    <location>
        <begin position="17"/>
        <end position="33"/>
    </location>
</feature>
<comment type="subcellular location">
    <subcellularLocation>
        <location evidence="1">Membrane</location>
        <topology evidence="1">Multi-pass membrane protein</topology>
    </subcellularLocation>
</comment>
<feature type="transmembrane region" description="Helical" evidence="6">
    <location>
        <begin position="256"/>
        <end position="275"/>
    </location>
</feature>
<evidence type="ECO:0000256" key="4">
    <source>
        <dbReference type="ARBA" id="ARBA00023136"/>
    </source>
</evidence>
<feature type="domain" description="Ferric oxidoreductase" evidence="7">
    <location>
        <begin position="138"/>
        <end position="268"/>
    </location>
</feature>
<dbReference type="GO" id="GO:0016020">
    <property type="term" value="C:membrane"/>
    <property type="evidence" value="ECO:0007669"/>
    <property type="project" value="UniProtKB-SubCell"/>
</dbReference>
<evidence type="ECO:0000256" key="5">
    <source>
        <dbReference type="SAM" id="MobiDB-lite"/>
    </source>
</evidence>
<evidence type="ECO:0000256" key="1">
    <source>
        <dbReference type="ARBA" id="ARBA00004141"/>
    </source>
</evidence>
<feature type="transmembrane region" description="Helical" evidence="6">
    <location>
        <begin position="122"/>
        <end position="149"/>
    </location>
</feature>
<name>A0A5B8JA72_9ACTN</name>
<feature type="transmembrane region" description="Helical" evidence="6">
    <location>
        <begin position="287"/>
        <end position="305"/>
    </location>
</feature>
<dbReference type="EMBL" id="CP042266">
    <property type="protein sequence ID" value="QDY78267.1"/>
    <property type="molecule type" value="Genomic_DNA"/>
</dbReference>
<feature type="region of interest" description="Disordered" evidence="5">
    <location>
        <begin position="1"/>
        <end position="70"/>
    </location>
</feature>
<keyword evidence="9" id="KW-1185">Reference proteome</keyword>
<keyword evidence="3 6" id="KW-1133">Transmembrane helix</keyword>
<reference evidence="8 9" key="1">
    <citation type="submission" date="2019-07" db="EMBL/GenBank/DDBJ databases">
        <authorList>
            <person name="Zhu P."/>
        </authorList>
    </citation>
    <scope>NUCLEOTIDE SEQUENCE [LARGE SCALE GENOMIC DNA]</scope>
    <source>
        <strain evidence="8 9">SSL-25</strain>
    </source>
</reference>
<keyword evidence="2 6" id="KW-0812">Transmembrane</keyword>